<dbReference type="Pfam" id="PF12697">
    <property type="entry name" value="Abhydrolase_6"/>
    <property type="match status" value="1"/>
</dbReference>
<evidence type="ECO:0000313" key="4">
    <source>
        <dbReference type="Proteomes" id="UP001049176"/>
    </source>
</evidence>
<dbReference type="PANTHER" id="PTHR43194:SF4">
    <property type="entry name" value="AB HYDROLASE-1 DOMAIN-CONTAINING PROTEIN"/>
    <property type="match status" value="1"/>
</dbReference>
<dbReference type="PANTHER" id="PTHR43194">
    <property type="entry name" value="HYDROLASE ALPHA/BETA FOLD FAMILY"/>
    <property type="match status" value="1"/>
</dbReference>
<organism evidence="3 4">
    <name type="scientific">Marasmius oreades</name>
    <name type="common">fairy-ring Marasmius</name>
    <dbReference type="NCBI Taxonomy" id="181124"/>
    <lineage>
        <taxon>Eukaryota</taxon>
        <taxon>Fungi</taxon>
        <taxon>Dikarya</taxon>
        <taxon>Basidiomycota</taxon>
        <taxon>Agaricomycotina</taxon>
        <taxon>Agaricomycetes</taxon>
        <taxon>Agaricomycetidae</taxon>
        <taxon>Agaricales</taxon>
        <taxon>Marasmiineae</taxon>
        <taxon>Marasmiaceae</taxon>
        <taxon>Marasmius</taxon>
    </lineage>
</organism>
<keyword evidence="4" id="KW-1185">Reference proteome</keyword>
<dbReference type="CDD" id="cd12809">
    <property type="entry name" value="Esterase_713_like-2"/>
    <property type="match status" value="1"/>
</dbReference>
<dbReference type="SUPFAM" id="SSF53474">
    <property type="entry name" value="alpha/beta-Hydrolases"/>
    <property type="match status" value="1"/>
</dbReference>
<keyword evidence="1" id="KW-0732">Signal</keyword>
<reference evidence="3" key="1">
    <citation type="journal article" date="2021" name="Genome Biol. Evol.">
        <title>The assembled and annotated genome of the fairy-ring fungus Marasmius oreades.</title>
        <authorList>
            <person name="Hiltunen M."/>
            <person name="Ament-Velasquez S.L."/>
            <person name="Johannesson H."/>
        </authorList>
    </citation>
    <scope>NUCLEOTIDE SEQUENCE</scope>
    <source>
        <strain evidence="3">03SP1</strain>
    </source>
</reference>
<sequence length="403" mass="44617">MLSSTVFIYLQLIVTLSLTLGRKAPGTLHSRNSFYVGGEYSNTEIAFGQIYVEHLVPADVTRPLPLMFICGRGQTGINLLNTPDGRAGWADYFLSQGYEVYLIDQPSRGRSPWQKSVDGPQTTLNTTYIESHFTATARYHLYPQADLHTQWPGSGVAGDPIFDAYYFSTVPSLSSDLETSQKMRHAGVALLERIGQPVILMTHSQSGAFGWLLRDARPSFVRAIIALEPVGPPFINAVFPPFASLRPYGLTELPIQFSPPLMSPKDLSPQLVNSIPNVACYEQISPARQLVNLADVPILVVTAEASYHVLYDNCTVNFLKQAGVKVDHVELGNLGFHGNGHMMFLEKNSDEIVDQVVHGWILEKGLGRKIQSLPYFRYGFTIMPTRLVMLLKATASFLSHQAS</sequence>
<feature type="chain" id="PRO_5040171678" description="AB hydrolase-1 domain-containing protein" evidence="1">
    <location>
        <begin position="22"/>
        <end position="403"/>
    </location>
</feature>
<dbReference type="OrthoDB" id="9978720at2759"/>
<evidence type="ECO:0000256" key="1">
    <source>
        <dbReference type="SAM" id="SignalP"/>
    </source>
</evidence>
<dbReference type="AlphaFoldDB" id="A0A9P8AC94"/>
<gene>
    <name evidence="3" type="ORF">E1B28_004044</name>
</gene>
<dbReference type="Proteomes" id="UP001049176">
    <property type="component" value="Chromosome 2"/>
</dbReference>
<dbReference type="KEGG" id="more:E1B28_004044"/>
<evidence type="ECO:0000313" key="3">
    <source>
        <dbReference type="EMBL" id="KAG7096627.1"/>
    </source>
</evidence>
<dbReference type="InterPro" id="IPR000073">
    <property type="entry name" value="AB_hydrolase_1"/>
</dbReference>
<dbReference type="EMBL" id="CM032182">
    <property type="protein sequence ID" value="KAG7096627.1"/>
    <property type="molecule type" value="Genomic_DNA"/>
</dbReference>
<name>A0A9P8AC94_9AGAR</name>
<evidence type="ECO:0000259" key="2">
    <source>
        <dbReference type="Pfam" id="PF12697"/>
    </source>
</evidence>
<protein>
    <recommendedName>
        <fullName evidence="2">AB hydrolase-1 domain-containing protein</fullName>
    </recommendedName>
</protein>
<accession>A0A9P8AC94</accession>
<dbReference type="Gene3D" id="3.40.50.1820">
    <property type="entry name" value="alpha/beta hydrolase"/>
    <property type="match status" value="1"/>
</dbReference>
<dbReference type="InterPro" id="IPR050228">
    <property type="entry name" value="Carboxylesterase_BioH"/>
</dbReference>
<feature type="signal peptide" evidence="1">
    <location>
        <begin position="1"/>
        <end position="21"/>
    </location>
</feature>
<feature type="domain" description="AB hydrolase-1" evidence="2">
    <location>
        <begin position="86"/>
        <end position="354"/>
    </location>
</feature>
<dbReference type="InterPro" id="IPR029058">
    <property type="entry name" value="AB_hydrolase_fold"/>
</dbReference>
<proteinExistence type="predicted"/>
<comment type="caution">
    <text evidence="3">The sequence shown here is derived from an EMBL/GenBank/DDBJ whole genome shotgun (WGS) entry which is preliminary data.</text>
</comment>
<dbReference type="GeneID" id="66073120"/>
<dbReference type="RefSeq" id="XP_043013097.1">
    <property type="nucleotide sequence ID" value="XM_043148498.1"/>
</dbReference>